<feature type="transmembrane region" description="Helical" evidence="13">
    <location>
        <begin position="262"/>
        <end position="280"/>
    </location>
</feature>
<dbReference type="PANTHER" id="PTHR11537">
    <property type="entry name" value="VOLTAGE-GATED POTASSIUM CHANNEL"/>
    <property type="match status" value="1"/>
</dbReference>
<evidence type="ECO:0000256" key="9">
    <source>
        <dbReference type="ARBA" id="ARBA00023065"/>
    </source>
</evidence>
<keyword evidence="11" id="KW-0407">Ion channel</keyword>
<dbReference type="PRINTS" id="PR00169">
    <property type="entry name" value="KCHANNEL"/>
</dbReference>
<keyword evidence="4 13" id="KW-0812">Transmembrane</keyword>
<evidence type="ECO:0000256" key="8">
    <source>
        <dbReference type="ARBA" id="ARBA00022989"/>
    </source>
</evidence>
<evidence type="ECO:0000256" key="11">
    <source>
        <dbReference type="ARBA" id="ARBA00023303"/>
    </source>
</evidence>
<dbReference type="GO" id="GO:0001508">
    <property type="term" value="P:action potential"/>
    <property type="evidence" value="ECO:0007669"/>
    <property type="project" value="TreeGrafter"/>
</dbReference>
<dbReference type="PANTHER" id="PTHR11537:SF254">
    <property type="entry name" value="POTASSIUM VOLTAGE-GATED CHANNEL PROTEIN SHAB"/>
    <property type="match status" value="1"/>
</dbReference>
<evidence type="ECO:0000256" key="7">
    <source>
        <dbReference type="ARBA" id="ARBA00022958"/>
    </source>
</evidence>
<evidence type="ECO:0000256" key="12">
    <source>
        <dbReference type="SAM" id="MobiDB-lite"/>
    </source>
</evidence>
<evidence type="ECO:0000256" key="6">
    <source>
        <dbReference type="ARBA" id="ARBA00022882"/>
    </source>
</evidence>
<dbReference type="Pfam" id="PF00520">
    <property type="entry name" value="Ion_trans"/>
    <property type="match status" value="1"/>
</dbReference>
<evidence type="ECO:0000313" key="15">
    <source>
        <dbReference type="EMBL" id="CAD9706966.1"/>
    </source>
</evidence>
<evidence type="ECO:0000256" key="10">
    <source>
        <dbReference type="ARBA" id="ARBA00023136"/>
    </source>
</evidence>
<dbReference type="Gene3D" id="1.20.120.350">
    <property type="entry name" value="Voltage-gated potassium channels. Chain C"/>
    <property type="match status" value="1"/>
</dbReference>
<name>A0A7S2SQI4_9STRA</name>
<dbReference type="SUPFAM" id="SSF81324">
    <property type="entry name" value="Voltage-gated potassium channels"/>
    <property type="match status" value="1"/>
</dbReference>
<feature type="transmembrane region" description="Helical" evidence="13">
    <location>
        <begin position="229"/>
        <end position="250"/>
    </location>
</feature>
<dbReference type="InterPro" id="IPR005821">
    <property type="entry name" value="Ion_trans_dom"/>
</dbReference>
<keyword evidence="7" id="KW-0630">Potassium</keyword>
<dbReference type="InterPro" id="IPR028325">
    <property type="entry name" value="VG_K_chnl"/>
</dbReference>
<accession>A0A7S2SQI4</accession>
<keyword evidence="9" id="KW-0406">Ion transport</keyword>
<proteinExistence type="predicted"/>
<dbReference type="GO" id="GO:0008076">
    <property type="term" value="C:voltage-gated potassium channel complex"/>
    <property type="evidence" value="ECO:0007669"/>
    <property type="project" value="InterPro"/>
</dbReference>
<feature type="transmembrane region" description="Helical" evidence="13">
    <location>
        <begin position="85"/>
        <end position="104"/>
    </location>
</feature>
<sequence>MELQAAGKLGLGVQGLGPGVLGYGAAGEVVGESVKLSSEEEWEEDRWGGTWALCRGRGRLQEAQFATWVILSVEESSGRAKRYELLNAAVQRLLIVLIVLSIVFDIIQTDQNLLNTWNPIFHRFDRVATFVFTVEYILRLWSCVVDESFTSRVAFLLSPLALLDLLNVVGFWASEFADMYSGTPSSKSPTLSFLRTMRMLRFFKVFHFDRFTQSMKRLGKVLEHKNEELQVSTFLSFCLLLMCSSAMYVLEHDSGSEDFSSIMNSMYVTVPAMLGGSYGVDINTTAGKYLASAIGFIGVGLLAMPTAILGSGFVEMGEESDGSQIPEKTGPGRQQRPQAPPSYGAWASLFVPGVEQSDRVAFEIPLDANQYQLGDTTVTCQLHHQGEARVMRVAITPGGPRGSIATVQHIYLLPPWVLSRPLEPRWAPAAGQQPTLRTLVLEHTRRQEEDDFECTFVL</sequence>
<keyword evidence="2" id="KW-0813">Transport</keyword>
<dbReference type="Gene3D" id="1.10.287.70">
    <property type="match status" value="1"/>
</dbReference>
<dbReference type="EMBL" id="HBHJ01027137">
    <property type="protein sequence ID" value="CAD9706966.1"/>
    <property type="molecule type" value="Transcribed_RNA"/>
</dbReference>
<evidence type="ECO:0000256" key="13">
    <source>
        <dbReference type="SAM" id="Phobius"/>
    </source>
</evidence>
<organism evidence="15">
    <name type="scientific">Rhizochromulina marina</name>
    <dbReference type="NCBI Taxonomy" id="1034831"/>
    <lineage>
        <taxon>Eukaryota</taxon>
        <taxon>Sar</taxon>
        <taxon>Stramenopiles</taxon>
        <taxon>Ochrophyta</taxon>
        <taxon>Dictyochophyceae</taxon>
        <taxon>Rhizochromulinales</taxon>
        <taxon>Rhizochromulina</taxon>
    </lineage>
</organism>
<evidence type="ECO:0000256" key="3">
    <source>
        <dbReference type="ARBA" id="ARBA00022538"/>
    </source>
</evidence>
<keyword evidence="8 13" id="KW-1133">Transmembrane helix</keyword>
<comment type="subcellular location">
    <subcellularLocation>
        <location evidence="1">Membrane</location>
        <topology evidence="1">Multi-pass membrane protein</topology>
    </subcellularLocation>
</comment>
<evidence type="ECO:0000256" key="5">
    <source>
        <dbReference type="ARBA" id="ARBA00022826"/>
    </source>
</evidence>
<protein>
    <recommendedName>
        <fullName evidence="14">Ion transport domain-containing protein</fullName>
    </recommendedName>
</protein>
<dbReference type="InterPro" id="IPR027359">
    <property type="entry name" value="Volt_channel_dom_sf"/>
</dbReference>
<dbReference type="AlphaFoldDB" id="A0A7S2SQI4"/>
<evidence type="ECO:0000256" key="1">
    <source>
        <dbReference type="ARBA" id="ARBA00004141"/>
    </source>
</evidence>
<feature type="domain" description="Ion transport" evidence="14">
    <location>
        <begin position="91"/>
        <end position="320"/>
    </location>
</feature>
<feature type="transmembrane region" description="Helical" evidence="13">
    <location>
        <begin position="153"/>
        <end position="172"/>
    </location>
</feature>
<feature type="region of interest" description="Disordered" evidence="12">
    <location>
        <begin position="318"/>
        <end position="340"/>
    </location>
</feature>
<keyword evidence="10 13" id="KW-0472">Membrane</keyword>
<keyword evidence="5" id="KW-0631">Potassium channel</keyword>
<evidence type="ECO:0000256" key="4">
    <source>
        <dbReference type="ARBA" id="ARBA00022692"/>
    </source>
</evidence>
<keyword evidence="6" id="KW-0851">Voltage-gated channel</keyword>
<dbReference type="GO" id="GO:0005249">
    <property type="term" value="F:voltage-gated potassium channel activity"/>
    <property type="evidence" value="ECO:0007669"/>
    <property type="project" value="InterPro"/>
</dbReference>
<keyword evidence="3" id="KW-0633">Potassium transport</keyword>
<gene>
    <name evidence="15" type="ORF">RMAR1173_LOCUS17957</name>
</gene>
<evidence type="ECO:0000256" key="2">
    <source>
        <dbReference type="ARBA" id="ARBA00022448"/>
    </source>
</evidence>
<feature type="transmembrane region" description="Helical" evidence="13">
    <location>
        <begin position="289"/>
        <end position="314"/>
    </location>
</feature>
<reference evidence="15" key="1">
    <citation type="submission" date="2021-01" db="EMBL/GenBank/DDBJ databases">
        <authorList>
            <person name="Corre E."/>
            <person name="Pelletier E."/>
            <person name="Niang G."/>
            <person name="Scheremetjew M."/>
            <person name="Finn R."/>
            <person name="Kale V."/>
            <person name="Holt S."/>
            <person name="Cochrane G."/>
            <person name="Meng A."/>
            <person name="Brown T."/>
            <person name="Cohen L."/>
        </authorList>
    </citation>
    <scope>NUCLEOTIDE SEQUENCE</scope>
    <source>
        <strain evidence="15">CCMP1243</strain>
    </source>
</reference>
<evidence type="ECO:0000259" key="14">
    <source>
        <dbReference type="Pfam" id="PF00520"/>
    </source>
</evidence>